<reference evidence="2 3" key="1">
    <citation type="submission" date="2021-06" db="EMBL/GenBank/DDBJ databases">
        <title>Caerostris extrusa draft genome.</title>
        <authorList>
            <person name="Kono N."/>
            <person name="Arakawa K."/>
        </authorList>
    </citation>
    <scope>NUCLEOTIDE SEQUENCE [LARGE SCALE GENOMIC DNA]</scope>
</reference>
<dbReference type="Proteomes" id="UP001054945">
    <property type="component" value="Unassembled WGS sequence"/>
</dbReference>
<proteinExistence type="predicted"/>
<sequence length="110" mass="12912">MQPSIGRISIHSSGSFCGTLLFAFCSIKWRKALAKKRNFSKRARNTCIRAVCFVFLYANWEVVGRRHQQREYFINDFSRPEHIGLNRNGIRRGYGIALLIKGHEFLWPFF</sequence>
<evidence type="ECO:0000256" key="1">
    <source>
        <dbReference type="SAM" id="Phobius"/>
    </source>
</evidence>
<keyword evidence="1" id="KW-1133">Transmembrane helix</keyword>
<evidence type="ECO:0008006" key="4">
    <source>
        <dbReference type="Google" id="ProtNLM"/>
    </source>
</evidence>
<protein>
    <recommendedName>
        <fullName evidence="4">Secreted protein</fullName>
    </recommendedName>
</protein>
<keyword evidence="1" id="KW-0472">Membrane</keyword>
<keyword evidence="1" id="KW-0812">Transmembrane</keyword>
<gene>
    <name evidence="2" type="ORF">CEXT_208911</name>
</gene>
<evidence type="ECO:0000313" key="2">
    <source>
        <dbReference type="EMBL" id="GIX76750.1"/>
    </source>
</evidence>
<dbReference type="EMBL" id="BPLR01002692">
    <property type="protein sequence ID" value="GIX76750.1"/>
    <property type="molecule type" value="Genomic_DNA"/>
</dbReference>
<evidence type="ECO:0000313" key="3">
    <source>
        <dbReference type="Proteomes" id="UP001054945"/>
    </source>
</evidence>
<name>A0AAV4MW86_CAEEX</name>
<comment type="caution">
    <text evidence="2">The sequence shown here is derived from an EMBL/GenBank/DDBJ whole genome shotgun (WGS) entry which is preliminary data.</text>
</comment>
<feature type="transmembrane region" description="Helical" evidence="1">
    <location>
        <begin position="6"/>
        <end position="27"/>
    </location>
</feature>
<dbReference type="AlphaFoldDB" id="A0AAV4MW86"/>
<organism evidence="2 3">
    <name type="scientific">Caerostris extrusa</name>
    <name type="common">Bark spider</name>
    <name type="synonym">Caerostris bankana</name>
    <dbReference type="NCBI Taxonomy" id="172846"/>
    <lineage>
        <taxon>Eukaryota</taxon>
        <taxon>Metazoa</taxon>
        <taxon>Ecdysozoa</taxon>
        <taxon>Arthropoda</taxon>
        <taxon>Chelicerata</taxon>
        <taxon>Arachnida</taxon>
        <taxon>Araneae</taxon>
        <taxon>Araneomorphae</taxon>
        <taxon>Entelegynae</taxon>
        <taxon>Araneoidea</taxon>
        <taxon>Araneidae</taxon>
        <taxon>Caerostris</taxon>
    </lineage>
</organism>
<accession>A0AAV4MW86</accession>
<keyword evidence="3" id="KW-1185">Reference proteome</keyword>